<dbReference type="PROSITE" id="PS51272">
    <property type="entry name" value="SLH"/>
    <property type="match status" value="2"/>
</dbReference>
<dbReference type="OrthoDB" id="1698780at2"/>
<keyword evidence="1" id="KW-0677">Repeat</keyword>
<comment type="caution">
    <text evidence="4">The sequence shown here is derived from an EMBL/GenBank/DDBJ whole genome shotgun (WGS) entry which is preliminary data.</text>
</comment>
<evidence type="ECO:0000313" key="5">
    <source>
        <dbReference type="Proteomes" id="UP000236151"/>
    </source>
</evidence>
<evidence type="ECO:0000313" key="4">
    <source>
        <dbReference type="EMBL" id="PNT99487.1"/>
    </source>
</evidence>
<sequence>MKRMKTFTTFLLVLLMTFSLIATPASASASVSLIASPDKVVPGEEIAVTITGLTEDQIENGAWIGFFKVGAKNHQFERTEYIFDLPADNVYRVTAPVTYGDYEFRLFPDYNATSYIAVSNTVTVGEREAAFKVSTDKLHPGEEILVTISNIPEIDEYYHAYVGLYSVDAKDNQPISTIYISELPTGNTWKIKAPNKLGKYHFRAFNLDEEHPMGRGGEFEVIPNEPVFKLEKLEYLINEEIKVSYSGEPVSDGAWIGFYKEGSKNNDFIDFAYLENLSNNTFTVKAYESGRYNFRIFMDYDDKSICGTSSTIAVIDEYLPEDEQGTGGGETVIVPNIDEATSWARPEITEAYELNLTTDKILIDFQKDLTREEFCELSIKLYEKMTGTSAEAVKDNPFTDTNNPEILKAYNLGIVKGISADKFGPNLSVTRQEIAVMLLRTLKCVMPELNTKAEFKLKFHDEKEIASWALEAVKFFNANDIIKGAASDGTTGYILPKANTTREQGITLVKRVYDKFFTI</sequence>
<evidence type="ECO:0000259" key="3">
    <source>
        <dbReference type="PROSITE" id="PS51272"/>
    </source>
</evidence>
<reference evidence="4 5" key="1">
    <citation type="submission" date="2017-06" db="EMBL/GenBank/DDBJ databases">
        <title>Investigating the central metabolism of Clostridium thermosuccinogenes.</title>
        <authorList>
            <person name="Koendjbiharie J.G."/>
            <person name="van Kranenburg R."/>
        </authorList>
    </citation>
    <scope>NUCLEOTIDE SEQUENCE [LARGE SCALE GENOMIC DNA]</scope>
    <source>
        <strain evidence="4 5">DSM 5806</strain>
    </source>
</reference>
<organism evidence="4 5">
    <name type="scientific">Clostridium thermosuccinogenes</name>
    <dbReference type="NCBI Taxonomy" id="84032"/>
    <lineage>
        <taxon>Bacteria</taxon>
        <taxon>Bacillati</taxon>
        <taxon>Bacillota</taxon>
        <taxon>Clostridia</taxon>
        <taxon>Eubacteriales</taxon>
        <taxon>Clostridiaceae</taxon>
        <taxon>Clostridium</taxon>
    </lineage>
</organism>
<dbReference type="KEGG" id="cthd:CDO33_14760"/>
<feature type="signal peptide" evidence="2">
    <location>
        <begin position="1"/>
        <end position="27"/>
    </location>
</feature>
<feature type="domain" description="SLH" evidence="3">
    <location>
        <begin position="456"/>
        <end position="519"/>
    </location>
</feature>
<feature type="chain" id="PRO_5038597172" description="SLH domain-containing protein" evidence="2">
    <location>
        <begin position="28"/>
        <end position="519"/>
    </location>
</feature>
<name>A0A2K2FF91_9CLOT</name>
<accession>A0A2K2FF91</accession>
<evidence type="ECO:0000256" key="2">
    <source>
        <dbReference type="SAM" id="SignalP"/>
    </source>
</evidence>
<keyword evidence="2" id="KW-0732">Signal</keyword>
<proteinExistence type="predicted"/>
<evidence type="ECO:0000256" key="1">
    <source>
        <dbReference type="ARBA" id="ARBA00022737"/>
    </source>
</evidence>
<feature type="domain" description="SLH" evidence="3">
    <location>
        <begin position="389"/>
        <end position="452"/>
    </location>
</feature>
<dbReference type="InterPro" id="IPR001119">
    <property type="entry name" value="SLH_dom"/>
</dbReference>
<dbReference type="EMBL" id="NIOJ01000018">
    <property type="protein sequence ID" value="PNT99487.1"/>
    <property type="molecule type" value="Genomic_DNA"/>
</dbReference>
<keyword evidence="5" id="KW-1185">Reference proteome</keyword>
<dbReference type="AlphaFoldDB" id="A0A2K2FF91"/>
<protein>
    <recommendedName>
        <fullName evidence="3">SLH domain-containing protein</fullName>
    </recommendedName>
</protein>
<gene>
    <name evidence="4" type="ORF">CDQ84_08465</name>
</gene>
<dbReference type="Proteomes" id="UP000236151">
    <property type="component" value="Unassembled WGS sequence"/>
</dbReference>
<dbReference type="Pfam" id="PF00395">
    <property type="entry name" value="SLH"/>
    <property type="match status" value="1"/>
</dbReference>